<evidence type="ECO:0000259" key="10">
    <source>
        <dbReference type="SMART" id="SM00499"/>
    </source>
</evidence>
<evidence type="ECO:0000256" key="1">
    <source>
        <dbReference type="ARBA" id="ARBA00004609"/>
    </source>
</evidence>
<gene>
    <name evidence="11" type="ORF">L195_g005756</name>
</gene>
<dbReference type="InterPro" id="IPR000528">
    <property type="entry name" value="Plant_nsLTP"/>
</dbReference>
<evidence type="ECO:0000256" key="2">
    <source>
        <dbReference type="ARBA" id="ARBA00009748"/>
    </source>
</evidence>
<evidence type="ECO:0000313" key="11">
    <source>
        <dbReference type="EMBL" id="PNY09210.1"/>
    </source>
</evidence>
<dbReference type="CDD" id="cd00010">
    <property type="entry name" value="AAI_LTSS"/>
    <property type="match status" value="1"/>
</dbReference>
<keyword evidence="3" id="KW-1003">Cell membrane</keyword>
<evidence type="ECO:0000313" key="12">
    <source>
        <dbReference type="Proteomes" id="UP000236291"/>
    </source>
</evidence>
<feature type="chain" id="PRO_5014408758" evidence="9">
    <location>
        <begin position="27"/>
        <end position="120"/>
    </location>
</feature>
<dbReference type="InterPro" id="IPR043325">
    <property type="entry name" value="LTSS"/>
</dbReference>
<dbReference type="EMBL" id="ASHM01002998">
    <property type="protein sequence ID" value="PNY09210.1"/>
    <property type="molecule type" value="Genomic_DNA"/>
</dbReference>
<accession>A0A2K3P1P0</accession>
<organism evidence="11 12">
    <name type="scientific">Trifolium pratense</name>
    <name type="common">Red clover</name>
    <dbReference type="NCBI Taxonomy" id="57577"/>
    <lineage>
        <taxon>Eukaryota</taxon>
        <taxon>Viridiplantae</taxon>
        <taxon>Streptophyta</taxon>
        <taxon>Embryophyta</taxon>
        <taxon>Tracheophyta</taxon>
        <taxon>Spermatophyta</taxon>
        <taxon>Magnoliopsida</taxon>
        <taxon>eudicotyledons</taxon>
        <taxon>Gunneridae</taxon>
        <taxon>Pentapetalae</taxon>
        <taxon>rosids</taxon>
        <taxon>fabids</taxon>
        <taxon>Fabales</taxon>
        <taxon>Fabaceae</taxon>
        <taxon>Papilionoideae</taxon>
        <taxon>50 kb inversion clade</taxon>
        <taxon>NPAAA clade</taxon>
        <taxon>Hologalegina</taxon>
        <taxon>IRL clade</taxon>
        <taxon>Trifolieae</taxon>
        <taxon>Trifolium</taxon>
    </lineage>
</organism>
<dbReference type="STRING" id="57577.A0A2K3P1P0"/>
<evidence type="ECO:0000256" key="8">
    <source>
        <dbReference type="ARBA" id="ARBA00023288"/>
    </source>
</evidence>
<keyword evidence="4" id="KW-0336">GPI-anchor</keyword>
<feature type="signal peptide" evidence="9">
    <location>
        <begin position="1"/>
        <end position="26"/>
    </location>
</feature>
<dbReference type="SUPFAM" id="SSF47699">
    <property type="entry name" value="Bifunctional inhibitor/lipid-transfer protein/seed storage 2S albumin"/>
    <property type="match status" value="1"/>
</dbReference>
<keyword evidence="5 9" id="KW-0732">Signal</keyword>
<evidence type="ECO:0000256" key="6">
    <source>
        <dbReference type="ARBA" id="ARBA00023157"/>
    </source>
</evidence>
<evidence type="ECO:0000256" key="9">
    <source>
        <dbReference type="SAM" id="SignalP"/>
    </source>
</evidence>
<dbReference type="SMART" id="SM00499">
    <property type="entry name" value="AAI"/>
    <property type="match status" value="1"/>
</dbReference>
<feature type="domain" description="Bifunctional inhibitor/plant lipid transfer protein/seed storage helical" evidence="10">
    <location>
        <begin position="35"/>
        <end position="113"/>
    </location>
</feature>
<comment type="subcellular location">
    <subcellularLocation>
        <location evidence="1">Cell membrane</location>
        <topology evidence="1">Lipid-anchor</topology>
        <topology evidence="1">GPI-anchor</topology>
    </subcellularLocation>
</comment>
<dbReference type="InterPro" id="IPR016140">
    <property type="entry name" value="Bifunc_inhib/LTP/seed_store"/>
</dbReference>
<protein>
    <submittedName>
        <fullName evidence="11">Putative GPI-anchored protein</fullName>
    </submittedName>
</protein>
<dbReference type="GO" id="GO:0006869">
    <property type="term" value="P:lipid transport"/>
    <property type="evidence" value="ECO:0007669"/>
    <property type="project" value="InterPro"/>
</dbReference>
<evidence type="ECO:0000256" key="4">
    <source>
        <dbReference type="ARBA" id="ARBA00022622"/>
    </source>
</evidence>
<dbReference type="GO" id="GO:0008289">
    <property type="term" value="F:lipid binding"/>
    <property type="evidence" value="ECO:0007669"/>
    <property type="project" value="InterPro"/>
</dbReference>
<dbReference type="Pfam" id="PF14368">
    <property type="entry name" value="LTP_2"/>
    <property type="match status" value="1"/>
</dbReference>
<dbReference type="FunFam" id="1.10.110.10:FF:000001">
    <property type="entry name" value="Bifunctional inhibitor/lipid-transfer protein/seed storage 2S albumin superfamily protein"/>
    <property type="match status" value="1"/>
</dbReference>
<keyword evidence="6" id="KW-1015">Disulfide bond</keyword>
<dbReference type="PRINTS" id="PR00382">
    <property type="entry name" value="LIPIDTRNSFER"/>
</dbReference>
<keyword evidence="8" id="KW-0449">Lipoprotein</keyword>
<name>A0A2K3P1P0_TRIPR</name>
<dbReference type="InterPro" id="IPR036312">
    <property type="entry name" value="Bifun_inhib/LTP/seed_sf"/>
</dbReference>
<reference evidence="11 12" key="1">
    <citation type="journal article" date="2014" name="Am. J. Bot.">
        <title>Genome assembly and annotation for red clover (Trifolium pratense; Fabaceae).</title>
        <authorList>
            <person name="Istvanek J."/>
            <person name="Jaros M."/>
            <person name="Krenek A."/>
            <person name="Repkova J."/>
        </authorList>
    </citation>
    <scope>NUCLEOTIDE SEQUENCE [LARGE SCALE GENOMIC DNA]</scope>
    <source>
        <strain evidence="12">cv. Tatra</strain>
        <tissue evidence="11">Young leaves</tissue>
    </source>
</reference>
<dbReference type="PANTHER" id="PTHR33044">
    <property type="entry name" value="BIFUNCTIONAL INHIBITOR/LIPID-TRANSFER PROTEIN/SEED STORAGE 2S ALBUMIN SUPERFAMILY PROTEIN-RELATED"/>
    <property type="match status" value="1"/>
</dbReference>
<dbReference type="Proteomes" id="UP000236291">
    <property type="component" value="Unassembled WGS sequence"/>
</dbReference>
<dbReference type="GO" id="GO:0005886">
    <property type="term" value="C:plasma membrane"/>
    <property type="evidence" value="ECO:0007669"/>
    <property type="project" value="UniProtKB-SubCell"/>
</dbReference>
<dbReference type="Gene3D" id="1.10.110.10">
    <property type="entry name" value="Plant lipid-transfer and hydrophobic proteins"/>
    <property type="match status" value="1"/>
</dbReference>
<comment type="caution">
    <text evidence="11">The sequence shown here is derived from an EMBL/GenBank/DDBJ whole genome shotgun (WGS) entry which is preliminary data.</text>
</comment>
<proteinExistence type="inferred from homology"/>
<dbReference type="AlphaFoldDB" id="A0A2K3P1P0"/>
<comment type="similarity">
    <text evidence="2">Belongs to the plant LTP family.</text>
</comment>
<evidence type="ECO:0000256" key="3">
    <source>
        <dbReference type="ARBA" id="ARBA00022475"/>
    </source>
</evidence>
<keyword evidence="7" id="KW-0325">Glycoprotein</keyword>
<evidence type="ECO:0000256" key="5">
    <source>
        <dbReference type="ARBA" id="ARBA00022729"/>
    </source>
</evidence>
<keyword evidence="4" id="KW-0472">Membrane</keyword>
<evidence type="ECO:0000256" key="7">
    <source>
        <dbReference type="ARBA" id="ARBA00023180"/>
    </source>
</evidence>
<sequence>MLYHNNTKAMIHFLLIASMIVGIGMADSSKDKDECTSQLTGLASCLPYVEGQGKSPAPDCCGGLKTLLKTNKKCLCLIIKDRNDPDLGGIVINVTLALNLPTVCNAPVNISKCPGKVFIM</sequence>
<reference evidence="11 12" key="2">
    <citation type="journal article" date="2017" name="Front. Plant Sci.">
        <title>Gene Classification and Mining of Molecular Markers Useful in Red Clover (Trifolium pratense) Breeding.</title>
        <authorList>
            <person name="Istvanek J."/>
            <person name="Dluhosova J."/>
            <person name="Dluhos P."/>
            <person name="Patkova L."/>
            <person name="Nedelnik J."/>
            <person name="Repkova J."/>
        </authorList>
    </citation>
    <scope>NUCLEOTIDE SEQUENCE [LARGE SCALE GENOMIC DNA]</scope>
    <source>
        <strain evidence="12">cv. Tatra</strain>
        <tissue evidence="11">Young leaves</tissue>
    </source>
</reference>
<dbReference type="GO" id="GO:0098552">
    <property type="term" value="C:side of membrane"/>
    <property type="evidence" value="ECO:0007669"/>
    <property type="project" value="UniProtKB-KW"/>
</dbReference>